<evidence type="ECO:0000313" key="2">
    <source>
        <dbReference type="EMBL" id="ADW18436.1"/>
    </source>
</evidence>
<sequence>MFDAEKLLGKIVGEVVGKSSGSWGGGKKSMLKGLGSGSGLMTIIGLGVGAYEILKQQGQKNPAGLAGQVPPPPPGGGSFTVPPPPLGGTASSPPPIPGSPTASHASAGAPLASPATGAELAVRMIQVMVAAAHADGAMDAEEERAVLDRLRGADLSQEEKMFLLNELHRPQSIEALTAGITDPSVAKTMYMLAVAAIEVDTEAERAWLDTLARQLGLSREMQSFIEEQGSVGR</sequence>
<dbReference type="InterPro" id="IPR029024">
    <property type="entry name" value="TerB-like"/>
</dbReference>
<dbReference type="RefSeq" id="WP_015724974.1">
    <property type="nucleotide sequence ID" value="NC_014972.1"/>
</dbReference>
<gene>
    <name evidence="2" type="ordered locus">Despr_2293</name>
</gene>
<dbReference type="AlphaFoldDB" id="A0A7U4DPR4"/>
<feature type="compositionally biased region" description="Pro residues" evidence="1">
    <location>
        <begin position="69"/>
        <end position="98"/>
    </location>
</feature>
<keyword evidence="3" id="KW-1185">Reference proteome</keyword>
<protein>
    <recommendedName>
        <fullName evidence="4">Protein YebE</fullName>
    </recommendedName>
</protein>
<dbReference type="InterPro" id="IPR007486">
    <property type="entry name" value="YebE"/>
</dbReference>
<dbReference type="Pfam" id="PF04391">
    <property type="entry name" value="DUF533"/>
    <property type="match status" value="1"/>
</dbReference>
<proteinExistence type="predicted"/>
<evidence type="ECO:0008006" key="4">
    <source>
        <dbReference type="Google" id="ProtNLM"/>
    </source>
</evidence>
<dbReference type="Gene3D" id="1.10.3680.10">
    <property type="entry name" value="TerB-like"/>
    <property type="match status" value="1"/>
</dbReference>
<dbReference type="CDD" id="cd07178">
    <property type="entry name" value="terB_like_YebE"/>
    <property type="match status" value="1"/>
</dbReference>
<evidence type="ECO:0000313" key="3">
    <source>
        <dbReference type="Proteomes" id="UP000006365"/>
    </source>
</evidence>
<accession>A0A7U4DPR4</accession>
<name>A0A7U4DPR4_DESPD</name>
<evidence type="ECO:0000256" key="1">
    <source>
        <dbReference type="SAM" id="MobiDB-lite"/>
    </source>
</evidence>
<dbReference type="Proteomes" id="UP000006365">
    <property type="component" value="Chromosome"/>
</dbReference>
<dbReference type="KEGG" id="dpr:Despr_2293"/>
<reference evidence="2 3" key="1">
    <citation type="journal article" date="2011" name="Stand. Genomic Sci.">
        <title>Complete genome sequence of Desulfobulbus propionicus type strain (1pr3).</title>
        <authorList>
            <person name="Pagani I."/>
            <person name="Lapidus A."/>
            <person name="Nolan M."/>
            <person name="Lucas S."/>
            <person name="Hammon N."/>
            <person name="Deshpande S."/>
            <person name="Cheng J.F."/>
            <person name="Chertkov O."/>
            <person name="Davenport K."/>
            <person name="Tapia R."/>
            <person name="Han C."/>
            <person name="Goodwin L."/>
            <person name="Pitluck S."/>
            <person name="Liolios K."/>
            <person name="Mavromatis K."/>
            <person name="Ivanova N."/>
            <person name="Mikhailova N."/>
            <person name="Pati A."/>
            <person name="Chen A."/>
            <person name="Palaniappan K."/>
            <person name="Land M."/>
            <person name="Hauser L."/>
            <person name="Chang Y.J."/>
            <person name="Jeffries C.D."/>
            <person name="Detter J.C."/>
            <person name="Brambilla E."/>
            <person name="Kannan K.P."/>
            <person name="Djao O.D."/>
            <person name="Rohde M."/>
            <person name="Pukall R."/>
            <person name="Spring S."/>
            <person name="Goker M."/>
            <person name="Sikorski J."/>
            <person name="Woyke T."/>
            <person name="Bristow J."/>
            <person name="Eisen J.A."/>
            <person name="Markowitz V."/>
            <person name="Hugenholtz P."/>
            <person name="Kyrpides N.C."/>
            <person name="Klenk H.P."/>
        </authorList>
    </citation>
    <scope>NUCLEOTIDE SEQUENCE [LARGE SCALE GENOMIC DNA]</scope>
    <source>
        <strain evidence="3">ATCC 33891 / DSM 2032 / 1pr3</strain>
    </source>
</reference>
<feature type="region of interest" description="Disordered" evidence="1">
    <location>
        <begin position="61"/>
        <end position="112"/>
    </location>
</feature>
<dbReference type="SUPFAM" id="SSF158682">
    <property type="entry name" value="TerB-like"/>
    <property type="match status" value="1"/>
</dbReference>
<organism evidence="2 3">
    <name type="scientific">Desulfobulbus propionicus (strain ATCC 33891 / DSM 2032 / VKM B-1956 / 1pr3)</name>
    <dbReference type="NCBI Taxonomy" id="577650"/>
    <lineage>
        <taxon>Bacteria</taxon>
        <taxon>Pseudomonadati</taxon>
        <taxon>Thermodesulfobacteriota</taxon>
        <taxon>Desulfobulbia</taxon>
        <taxon>Desulfobulbales</taxon>
        <taxon>Desulfobulbaceae</taxon>
        <taxon>Desulfobulbus</taxon>
    </lineage>
</organism>
<dbReference type="EMBL" id="CP002364">
    <property type="protein sequence ID" value="ADW18436.1"/>
    <property type="molecule type" value="Genomic_DNA"/>
</dbReference>